<dbReference type="GO" id="GO:0005975">
    <property type="term" value="P:carbohydrate metabolic process"/>
    <property type="evidence" value="ECO:0007669"/>
    <property type="project" value="InterPro"/>
</dbReference>
<evidence type="ECO:0000313" key="5">
    <source>
        <dbReference type="Proteomes" id="UP000624703"/>
    </source>
</evidence>
<dbReference type="AlphaFoldDB" id="A0A8J7SK26"/>
<dbReference type="Proteomes" id="UP000624703">
    <property type="component" value="Unassembled WGS sequence"/>
</dbReference>
<organism evidence="4 5">
    <name type="scientific">Persicirhabdus sediminis</name>
    <dbReference type="NCBI Taxonomy" id="454144"/>
    <lineage>
        <taxon>Bacteria</taxon>
        <taxon>Pseudomonadati</taxon>
        <taxon>Verrucomicrobiota</taxon>
        <taxon>Verrucomicrobiia</taxon>
        <taxon>Verrucomicrobiales</taxon>
        <taxon>Verrucomicrobiaceae</taxon>
        <taxon>Persicirhabdus</taxon>
    </lineage>
</organism>
<dbReference type="GO" id="GO:0016810">
    <property type="term" value="F:hydrolase activity, acting on carbon-nitrogen (but not peptide) bonds"/>
    <property type="evidence" value="ECO:0007669"/>
    <property type="project" value="InterPro"/>
</dbReference>
<evidence type="ECO:0000259" key="3">
    <source>
        <dbReference type="PROSITE" id="PS51677"/>
    </source>
</evidence>
<comment type="subcellular location">
    <subcellularLocation>
        <location evidence="1">Secreted</location>
    </subcellularLocation>
</comment>
<dbReference type="RefSeq" id="WP_200310559.1">
    <property type="nucleotide sequence ID" value="NZ_JAENIM010000022.1"/>
</dbReference>
<keyword evidence="2" id="KW-0732">Signal</keyword>
<dbReference type="PROSITE" id="PS51677">
    <property type="entry name" value="NODB"/>
    <property type="match status" value="1"/>
</dbReference>
<proteinExistence type="predicted"/>
<dbReference type="EMBL" id="JAENIM010000022">
    <property type="protein sequence ID" value="MBK1790525.1"/>
    <property type="molecule type" value="Genomic_DNA"/>
</dbReference>
<reference evidence="4" key="1">
    <citation type="submission" date="2021-01" db="EMBL/GenBank/DDBJ databases">
        <title>Modified the classification status of verrucomicrobia.</title>
        <authorList>
            <person name="Feng X."/>
        </authorList>
    </citation>
    <scope>NUCLEOTIDE SEQUENCE</scope>
    <source>
        <strain evidence="4">_KCTC 22039</strain>
    </source>
</reference>
<dbReference type="CDD" id="cd10918">
    <property type="entry name" value="CE4_NodB_like_5s_6s"/>
    <property type="match status" value="1"/>
</dbReference>
<protein>
    <submittedName>
        <fullName evidence="4">Polysaccharide deacetylase family protein</fullName>
    </submittedName>
</protein>
<comment type="caution">
    <text evidence="4">The sequence shown here is derived from an EMBL/GenBank/DDBJ whole genome shotgun (WGS) entry which is preliminary data.</text>
</comment>
<dbReference type="Pfam" id="PF01522">
    <property type="entry name" value="Polysacc_deac_1"/>
    <property type="match status" value="1"/>
</dbReference>
<evidence type="ECO:0000256" key="1">
    <source>
        <dbReference type="ARBA" id="ARBA00004613"/>
    </source>
</evidence>
<dbReference type="InterPro" id="IPR011330">
    <property type="entry name" value="Glyco_hydro/deAcase_b/a-brl"/>
</dbReference>
<feature type="domain" description="NodB homology" evidence="3">
    <location>
        <begin position="79"/>
        <end position="259"/>
    </location>
</feature>
<dbReference type="SUPFAM" id="SSF88713">
    <property type="entry name" value="Glycoside hydrolase/deacetylase"/>
    <property type="match status" value="1"/>
</dbReference>
<dbReference type="InterPro" id="IPR051398">
    <property type="entry name" value="Polysacch_Deacetylase"/>
</dbReference>
<dbReference type="GO" id="GO:0005576">
    <property type="term" value="C:extracellular region"/>
    <property type="evidence" value="ECO:0007669"/>
    <property type="project" value="UniProtKB-SubCell"/>
</dbReference>
<accession>A0A8J7SK26</accession>
<keyword evidence="5" id="KW-1185">Reference proteome</keyword>
<dbReference type="PANTHER" id="PTHR34216:SF3">
    <property type="entry name" value="POLY-BETA-1,6-N-ACETYL-D-GLUCOSAMINE N-DEACETYLASE"/>
    <property type="match status" value="1"/>
</dbReference>
<evidence type="ECO:0000256" key="2">
    <source>
        <dbReference type="ARBA" id="ARBA00022729"/>
    </source>
</evidence>
<dbReference type="PANTHER" id="PTHR34216">
    <property type="match status" value="1"/>
</dbReference>
<gene>
    <name evidence="4" type="ORF">JIN82_05060</name>
</gene>
<name>A0A8J7SK26_9BACT</name>
<evidence type="ECO:0000313" key="4">
    <source>
        <dbReference type="EMBL" id="MBK1790525.1"/>
    </source>
</evidence>
<dbReference type="Gene3D" id="3.20.20.370">
    <property type="entry name" value="Glycoside hydrolase/deacetylase"/>
    <property type="match status" value="1"/>
</dbReference>
<dbReference type="InterPro" id="IPR002509">
    <property type="entry name" value="NODB_dom"/>
</dbReference>
<sequence>MINLIKKSKFWLPTVDYKFPRILTYHMVSEPERGRPFRGLKVSPKAFEAQVKLMRDDGWTFYTLDDLAAGLKSGSLPEKSICLTFDDGYRDNLTNALPILEKYDACGTIFLVVDRHNNDWVNRRGKKKGAGDELVRQAKLSDDEVGQLIESGRIEIGAHTITHDDLCLIDAEQQQQEIITGRVLLQKKFDIAVNTFCYPYGSYNKESVELCKQAGYTAATTTVAGIETAITPDFLQLPRIEVNSTTTGFILRNRLRHGH</sequence>